<evidence type="ECO:0000313" key="2">
    <source>
        <dbReference type="EMBL" id="MRU16371.1"/>
    </source>
</evidence>
<protein>
    <submittedName>
        <fullName evidence="2">Disulfide bond formation protein DsbA</fullName>
    </submittedName>
</protein>
<keyword evidence="3" id="KW-1185">Reference proteome</keyword>
<dbReference type="InterPro" id="IPR036249">
    <property type="entry name" value="Thioredoxin-like_sf"/>
</dbReference>
<proteinExistence type="predicted"/>
<feature type="domain" description="DSBA-like thioredoxin" evidence="1">
    <location>
        <begin position="6"/>
        <end position="192"/>
    </location>
</feature>
<dbReference type="OrthoDB" id="9813770at2"/>
<organism evidence="2 3">
    <name type="scientific">Roseovarius bejariae</name>
    <dbReference type="NCBI Taxonomy" id="2576383"/>
    <lineage>
        <taxon>Bacteria</taxon>
        <taxon>Pseudomonadati</taxon>
        <taxon>Pseudomonadota</taxon>
        <taxon>Alphaproteobacteria</taxon>
        <taxon>Rhodobacterales</taxon>
        <taxon>Roseobacteraceae</taxon>
        <taxon>Roseovarius</taxon>
    </lineage>
</organism>
<dbReference type="InterPro" id="IPR001853">
    <property type="entry name" value="DSBA-like_thioredoxin_dom"/>
</dbReference>
<dbReference type="Pfam" id="PF01323">
    <property type="entry name" value="DSBA"/>
    <property type="match status" value="1"/>
</dbReference>
<reference evidence="2 3" key="1">
    <citation type="submission" date="2019-05" db="EMBL/GenBank/DDBJ databases">
        <title>Roseovarius bejariae sp. nov., a moderately halophylic bacterium isolated from a saline soil in Rambla Salada (Murcia).</title>
        <authorList>
            <person name="Castro D.J."/>
            <person name="Gomez-Altuve A."/>
            <person name="Reina J.C."/>
            <person name="Rodriguez M."/>
            <person name="Sampedro I."/>
            <person name="Llamas I."/>
            <person name="Martinez-Checa F."/>
        </authorList>
    </citation>
    <scope>NUCLEOTIDE SEQUENCE [LARGE SCALE GENOMIC DNA]</scope>
    <source>
        <strain evidence="2 3">A21</strain>
    </source>
</reference>
<dbReference type="AlphaFoldDB" id="A0A844CM09"/>
<evidence type="ECO:0000259" key="1">
    <source>
        <dbReference type="Pfam" id="PF01323"/>
    </source>
</evidence>
<gene>
    <name evidence="2" type="ORF">FDP25_13085</name>
</gene>
<dbReference type="PANTHER" id="PTHR13887">
    <property type="entry name" value="GLUTATHIONE S-TRANSFERASE KAPPA"/>
    <property type="match status" value="1"/>
</dbReference>
<name>A0A844CM09_9RHOB</name>
<dbReference type="Gene3D" id="3.40.30.10">
    <property type="entry name" value="Glutaredoxin"/>
    <property type="match status" value="1"/>
</dbReference>
<evidence type="ECO:0000313" key="3">
    <source>
        <dbReference type="Proteomes" id="UP000564704"/>
    </source>
</evidence>
<comment type="caution">
    <text evidence="2">The sequence shown here is derived from an EMBL/GenBank/DDBJ whole genome shotgun (WGS) entry which is preliminary data.</text>
</comment>
<accession>A0A844CM09</accession>
<dbReference type="Proteomes" id="UP000564704">
    <property type="component" value="Unassembled WGS sequence"/>
</dbReference>
<dbReference type="SUPFAM" id="SSF52833">
    <property type="entry name" value="Thioredoxin-like"/>
    <property type="match status" value="1"/>
</dbReference>
<dbReference type="EMBL" id="SZWE01000001">
    <property type="protein sequence ID" value="MRU16371.1"/>
    <property type="molecule type" value="Genomic_DNA"/>
</dbReference>
<dbReference type="GO" id="GO:0016491">
    <property type="term" value="F:oxidoreductase activity"/>
    <property type="evidence" value="ECO:0007669"/>
    <property type="project" value="InterPro"/>
</dbReference>
<sequence>MTRSLTIDFYHDVVCVWCFNISSRMRRLVSECDLDIRHRTFVLQDSEQAMAERWGTPDQARETILGHWAACRRASDHPEDINIDGMRQAGFDYPHGMVAALACKAAELISGHTGHWDMFDRLQHAHITEARNIADRDVVAGFAASIGYDRAAFVTLLDDPETARRVEADRQHARRFQVYSIPTLIVRETGTRLVNGPVEDLRAQLSFALRLAEQREGAV</sequence>